<dbReference type="InterPro" id="IPR020811">
    <property type="entry name" value="Enolase_N"/>
</dbReference>
<feature type="non-terminal residue" evidence="9">
    <location>
        <position position="1"/>
    </location>
</feature>
<accession>A0A9P8G763</accession>
<keyword evidence="2" id="KW-0862">Zinc</keyword>
<proteinExistence type="predicted"/>
<dbReference type="PANTHER" id="PTHR47540:SF1">
    <property type="entry name" value="ACTIVATOR OF STRESS GENES 1-RELATED"/>
    <property type="match status" value="1"/>
</dbReference>
<dbReference type="GO" id="GO:0006351">
    <property type="term" value="P:DNA-templated transcription"/>
    <property type="evidence" value="ECO:0007669"/>
    <property type="project" value="InterPro"/>
</dbReference>
<feature type="transmembrane region" description="Helical" evidence="7">
    <location>
        <begin position="183"/>
        <end position="201"/>
    </location>
</feature>
<feature type="transmembrane region" description="Helical" evidence="7">
    <location>
        <begin position="372"/>
        <end position="394"/>
    </location>
</feature>
<dbReference type="EMBL" id="JAHFYH010000152">
    <property type="protein sequence ID" value="KAH0210923.1"/>
    <property type="molecule type" value="Genomic_DNA"/>
</dbReference>
<feature type="transmembrane region" description="Helical" evidence="7">
    <location>
        <begin position="213"/>
        <end position="233"/>
    </location>
</feature>
<evidence type="ECO:0000256" key="3">
    <source>
        <dbReference type="ARBA" id="ARBA00023015"/>
    </source>
</evidence>
<name>A0A9P8G763_AURME</name>
<dbReference type="InterPro" id="IPR007219">
    <property type="entry name" value="XnlR_reg_dom"/>
</dbReference>
<dbReference type="AlphaFoldDB" id="A0A9P8G763"/>
<dbReference type="InterPro" id="IPR029017">
    <property type="entry name" value="Enolase-like_N"/>
</dbReference>
<dbReference type="GO" id="GO:0005634">
    <property type="term" value="C:nucleus"/>
    <property type="evidence" value="ECO:0007669"/>
    <property type="project" value="UniProtKB-SubCell"/>
</dbReference>
<keyword evidence="4" id="KW-0238">DNA-binding</keyword>
<comment type="caution">
    <text evidence="9">The sequence shown here is derived from an EMBL/GenBank/DDBJ whole genome shotgun (WGS) entry which is preliminary data.</text>
</comment>
<keyword evidence="3" id="KW-0805">Transcription regulation</keyword>
<reference evidence="9" key="1">
    <citation type="journal article" date="2021" name="J Fungi (Basel)">
        <title>Virulence traits and population genomics of the black yeast Aureobasidium melanogenum.</title>
        <authorList>
            <person name="Cernosa A."/>
            <person name="Sun X."/>
            <person name="Gostincar C."/>
            <person name="Fang C."/>
            <person name="Gunde-Cimerman N."/>
            <person name="Song Z."/>
        </authorList>
    </citation>
    <scope>NUCLEOTIDE SEQUENCE</scope>
    <source>
        <strain evidence="9">EXF-8016</strain>
    </source>
</reference>
<keyword evidence="7" id="KW-1133">Transmembrane helix</keyword>
<dbReference type="Gene3D" id="1.20.1250.20">
    <property type="entry name" value="MFS general substrate transporter like domains"/>
    <property type="match status" value="1"/>
</dbReference>
<dbReference type="GO" id="GO:0008270">
    <property type="term" value="F:zinc ion binding"/>
    <property type="evidence" value="ECO:0007669"/>
    <property type="project" value="InterPro"/>
</dbReference>
<dbReference type="Proteomes" id="UP000767238">
    <property type="component" value="Unassembled WGS sequence"/>
</dbReference>
<comment type="subcellular location">
    <subcellularLocation>
        <location evidence="1">Nucleus</location>
    </subcellularLocation>
</comment>
<keyword evidence="5" id="KW-0804">Transcription</keyword>
<evidence type="ECO:0000313" key="9">
    <source>
        <dbReference type="EMBL" id="KAH0210923.1"/>
    </source>
</evidence>
<reference evidence="9" key="2">
    <citation type="submission" date="2021-08" db="EMBL/GenBank/DDBJ databases">
        <authorList>
            <person name="Gostincar C."/>
            <person name="Sun X."/>
            <person name="Song Z."/>
            <person name="Gunde-Cimerman N."/>
        </authorList>
    </citation>
    <scope>NUCLEOTIDE SEQUENCE</scope>
    <source>
        <strain evidence="9">EXF-8016</strain>
    </source>
</reference>
<evidence type="ECO:0000256" key="7">
    <source>
        <dbReference type="SAM" id="Phobius"/>
    </source>
</evidence>
<dbReference type="InterPro" id="IPR036259">
    <property type="entry name" value="MFS_trans_sf"/>
</dbReference>
<evidence type="ECO:0000256" key="1">
    <source>
        <dbReference type="ARBA" id="ARBA00004123"/>
    </source>
</evidence>
<dbReference type="Pfam" id="PF04082">
    <property type="entry name" value="Fungal_trans"/>
    <property type="match status" value="1"/>
</dbReference>
<keyword evidence="7" id="KW-0812">Transmembrane</keyword>
<dbReference type="InterPro" id="IPR051711">
    <property type="entry name" value="Stress_Response_Reg"/>
</dbReference>
<dbReference type="SUPFAM" id="SSF54826">
    <property type="entry name" value="Enolase N-terminal domain-like"/>
    <property type="match status" value="1"/>
</dbReference>
<dbReference type="CDD" id="cd12148">
    <property type="entry name" value="fungal_TF_MHR"/>
    <property type="match status" value="1"/>
</dbReference>
<dbReference type="GO" id="GO:0045944">
    <property type="term" value="P:positive regulation of transcription by RNA polymerase II"/>
    <property type="evidence" value="ECO:0007669"/>
    <property type="project" value="TreeGrafter"/>
</dbReference>
<protein>
    <recommendedName>
        <fullName evidence="8">Enolase N-terminal domain-containing protein</fullName>
    </recommendedName>
</protein>
<organism evidence="9 10">
    <name type="scientific">Aureobasidium melanogenum</name>
    <name type="common">Aureobasidium pullulans var. melanogenum</name>
    <dbReference type="NCBI Taxonomy" id="46634"/>
    <lineage>
        <taxon>Eukaryota</taxon>
        <taxon>Fungi</taxon>
        <taxon>Dikarya</taxon>
        <taxon>Ascomycota</taxon>
        <taxon>Pezizomycotina</taxon>
        <taxon>Dothideomycetes</taxon>
        <taxon>Dothideomycetidae</taxon>
        <taxon>Dothideales</taxon>
        <taxon>Saccotheciaceae</taxon>
        <taxon>Aureobasidium</taxon>
    </lineage>
</organism>
<dbReference type="SUPFAM" id="SSF103473">
    <property type="entry name" value="MFS general substrate transporter"/>
    <property type="match status" value="1"/>
</dbReference>
<gene>
    <name evidence="9" type="ORF">KCV03_g9894</name>
</gene>
<keyword evidence="7" id="KW-0472">Membrane</keyword>
<dbReference type="Gene3D" id="3.30.390.10">
    <property type="entry name" value="Enolase-like, N-terminal domain"/>
    <property type="match status" value="1"/>
</dbReference>
<evidence type="ECO:0000256" key="5">
    <source>
        <dbReference type="ARBA" id="ARBA00023163"/>
    </source>
</evidence>
<feature type="domain" description="Enolase N-terminal" evidence="8">
    <location>
        <begin position="246"/>
        <end position="338"/>
    </location>
</feature>
<dbReference type="Pfam" id="PF03952">
    <property type="entry name" value="Enolase_N"/>
    <property type="match status" value="1"/>
</dbReference>
<dbReference type="PANTHER" id="PTHR47540">
    <property type="entry name" value="THIAMINE REPRESSIBLE GENES REGULATORY PROTEIN THI5"/>
    <property type="match status" value="1"/>
</dbReference>
<evidence type="ECO:0000313" key="10">
    <source>
        <dbReference type="Proteomes" id="UP000767238"/>
    </source>
</evidence>
<evidence type="ECO:0000256" key="2">
    <source>
        <dbReference type="ARBA" id="ARBA00022833"/>
    </source>
</evidence>
<dbReference type="GO" id="GO:0043565">
    <property type="term" value="F:sequence-specific DNA binding"/>
    <property type="evidence" value="ECO:0007669"/>
    <property type="project" value="TreeGrafter"/>
</dbReference>
<evidence type="ECO:0000259" key="8">
    <source>
        <dbReference type="SMART" id="SM01193"/>
    </source>
</evidence>
<sequence length="471" mass="51646">MGLHRTAKTSALGPAMRETRKRDFWSLVTLETYLSAMFGFHVNTFGDTVNQELPSGIEIEPPLQHVQSGAQPDCPLEAFKTHIRLIQILAIVVNQVHVVNEESRKDGTYNVSRSDLLEVERELSAWFAELPQQPPPGIPITQDFMRSSLLLRLAYAHVQIVLYRPFLHLFLERRSGSRFDLRAFACASACVSACMQVAWVAQRLANHGFIHGSHWFTVHTLFFAVICLLLFVLSNPDDLSAPDASFAAQAGFAVLEELALSNTSALRCVKELRPLLDKMMALHLSIDPKIPFSQRDELMIKLDGTKDKSNLGANAILNISMALARSGAAARNVLLKVLFLLFSLDSFASGLASNSWMVYFFRAKFDLEEGRLGSLFSSLAIVITAPILVSSSVAKRIGNVKAMAFGHLPSAIMLSLIPVPSTLGPAIAALVGRACFKSMDTAPRAAFTATIIPAHERTAVMGLINIVKTMS</sequence>
<evidence type="ECO:0000256" key="6">
    <source>
        <dbReference type="ARBA" id="ARBA00023242"/>
    </source>
</evidence>
<keyword evidence="6" id="KW-0539">Nucleus</keyword>
<dbReference type="SMART" id="SM01193">
    <property type="entry name" value="Enolase_N"/>
    <property type="match status" value="1"/>
</dbReference>
<evidence type="ECO:0000256" key="4">
    <source>
        <dbReference type="ARBA" id="ARBA00023125"/>
    </source>
</evidence>